<reference evidence="1 2" key="1">
    <citation type="journal article" date="2019" name="Nat. Med.">
        <title>A library of human gut bacterial isolates paired with longitudinal multiomics data enables mechanistic microbiome research.</title>
        <authorList>
            <person name="Poyet M."/>
            <person name="Groussin M."/>
            <person name="Gibbons S.M."/>
            <person name="Avila-Pacheco J."/>
            <person name="Jiang X."/>
            <person name="Kearney S.M."/>
            <person name="Perrotta A.R."/>
            <person name="Berdy B."/>
            <person name="Zhao S."/>
            <person name="Lieberman T.D."/>
            <person name="Swanson P.K."/>
            <person name="Smith M."/>
            <person name="Roesemann S."/>
            <person name="Alexander J.E."/>
            <person name="Rich S.A."/>
            <person name="Livny J."/>
            <person name="Vlamakis H."/>
            <person name="Clish C."/>
            <person name="Bullock K."/>
            <person name="Deik A."/>
            <person name="Scott J."/>
            <person name="Pierce K.A."/>
            <person name="Xavier R.J."/>
            <person name="Alm E.J."/>
        </authorList>
    </citation>
    <scope>NUCLEOTIDE SEQUENCE [LARGE SCALE GENOMIC DNA]</scope>
    <source>
        <strain evidence="1 2">BIOML-A163</strain>
    </source>
</reference>
<dbReference type="AlphaFoldDB" id="A0A5M5C4L3"/>
<dbReference type="EMBL" id="VWLE01000129">
    <property type="protein sequence ID" value="KAA3951955.1"/>
    <property type="molecule type" value="Genomic_DNA"/>
</dbReference>
<keyword evidence="1" id="KW-0645">Protease</keyword>
<dbReference type="InterPro" id="IPR004134">
    <property type="entry name" value="Peptidase_C1B"/>
</dbReference>
<accession>A0A5M5C4L3</accession>
<dbReference type="GO" id="GO:0006508">
    <property type="term" value="P:proteolysis"/>
    <property type="evidence" value="ECO:0007669"/>
    <property type="project" value="InterPro"/>
</dbReference>
<feature type="non-terminal residue" evidence="1">
    <location>
        <position position="1"/>
    </location>
</feature>
<sequence length="89" mass="10119">PEINVTPEIRQDGYEKFVTTDDHLMHITGIVKDQNGTKYYITKNSWGAESNKSGGYLNMSESYVRAKTICVMVHKDSLPKELKKKLGIQ</sequence>
<dbReference type="Proteomes" id="UP000323717">
    <property type="component" value="Unassembled WGS sequence"/>
</dbReference>
<gene>
    <name evidence="1" type="ORF">F3D71_10980</name>
</gene>
<comment type="caution">
    <text evidence="1">The sequence shown here is derived from an EMBL/GenBank/DDBJ whole genome shotgun (WGS) entry which is preliminary data.</text>
</comment>
<dbReference type="Pfam" id="PF03051">
    <property type="entry name" value="Peptidase_C1_2"/>
    <property type="match status" value="1"/>
</dbReference>
<keyword evidence="1" id="KW-0378">Hydrolase</keyword>
<evidence type="ECO:0000313" key="1">
    <source>
        <dbReference type="EMBL" id="KAA3951955.1"/>
    </source>
</evidence>
<dbReference type="SUPFAM" id="SSF54001">
    <property type="entry name" value="Cysteine proteinases"/>
    <property type="match status" value="1"/>
</dbReference>
<protein>
    <submittedName>
        <fullName evidence="1">Aminopeptidase</fullName>
    </submittedName>
</protein>
<name>A0A5M5C4L3_BACOV</name>
<dbReference type="GO" id="GO:0070005">
    <property type="term" value="F:cysteine-type aminopeptidase activity"/>
    <property type="evidence" value="ECO:0007669"/>
    <property type="project" value="InterPro"/>
</dbReference>
<dbReference type="InterPro" id="IPR038765">
    <property type="entry name" value="Papain-like_cys_pep_sf"/>
</dbReference>
<proteinExistence type="predicted"/>
<dbReference type="Gene3D" id="3.90.70.10">
    <property type="entry name" value="Cysteine proteinases"/>
    <property type="match status" value="1"/>
</dbReference>
<organism evidence="1 2">
    <name type="scientific">Bacteroides ovatus</name>
    <dbReference type="NCBI Taxonomy" id="28116"/>
    <lineage>
        <taxon>Bacteria</taxon>
        <taxon>Pseudomonadati</taxon>
        <taxon>Bacteroidota</taxon>
        <taxon>Bacteroidia</taxon>
        <taxon>Bacteroidales</taxon>
        <taxon>Bacteroidaceae</taxon>
        <taxon>Bacteroides</taxon>
    </lineage>
</organism>
<evidence type="ECO:0000313" key="2">
    <source>
        <dbReference type="Proteomes" id="UP000323717"/>
    </source>
</evidence>
<keyword evidence="1" id="KW-0031">Aminopeptidase</keyword>